<reference evidence="1" key="1">
    <citation type="submission" date="2022-10" db="EMBL/GenBank/DDBJ databases">
        <title>Culturing micro-colonial fungi from biological soil crusts in the Mojave desert and describing Neophaeococcomyces mojavensis, and introducing the new genera and species Taxawa tesnikishii.</title>
        <authorList>
            <person name="Kurbessoian T."/>
            <person name="Stajich J.E."/>
        </authorList>
    </citation>
    <scope>NUCLEOTIDE SEQUENCE</scope>
    <source>
        <strain evidence="1">JES_112</strain>
    </source>
</reference>
<comment type="caution">
    <text evidence="1">The sequence shown here is derived from an EMBL/GenBank/DDBJ whole genome shotgun (WGS) entry which is preliminary data.</text>
</comment>
<accession>A0ACC3A9E2</accession>
<name>A0ACC3A9E2_9EURO</name>
<organism evidence="1 2">
    <name type="scientific">Neophaeococcomyces mojaviensis</name>
    <dbReference type="NCBI Taxonomy" id="3383035"/>
    <lineage>
        <taxon>Eukaryota</taxon>
        <taxon>Fungi</taxon>
        <taxon>Dikarya</taxon>
        <taxon>Ascomycota</taxon>
        <taxon>Pezizomycotina</taxon>
        <taxon>Eurotiomycetes</taxon>
        <taxon>Chaetothyriomycetidae</taxon>
        <taxon>Chaetothyriales</taxon>
        <taxon>Chaetothyriales incertae sedis</taxon>
        <taxon>Neophaeococcomyces</taxon>
    </lineage>
</organism>
<dbReference type="Proteomes" id="UP001172386">
    <property type="component" value="Unassembled WGS sequence"/>
</dbReference>
<keyword evidence="2" id="KW-1185">Reference proteome</keyword>
<sequence>MNAIRQTQQLNRRELENATPPSASWHADYKDTAWVYIGGIPLDLSEGDVVTIFSQFGNPTHLNLIRDRETGKTKGFGFLKYEDQRSCDLAVDNLTGAEVLGRMLRVDHTRYKKRDDEDEDTWRIERMEAELETERDGGAKRASDTEGESEDEARRKKRRRRIGGEERLTIKENGEDDEDPMKDYMAREKKENPDRSRGSRHKHHHRRHRDDEGDEEARHESRRHRYRQDEDDDSKSQKRPHRDHDDQDHDRRRQTGKDDHDDRSRRDRRERKEHRRDHRSDESSPERTKPSTHQERQSPERRRRKRSTSRSIDHKHSRRDSSPDPINKGKSGRPGKLKFKGDD</sequence>
<dbReference type="EMBL" id="JAPDRQ010000061">
    <property type="protein sequence ID" value="KAJ9657668.1"/>
    <property type="molecule type" value="Genomic_DNA"/>
</dbReference>
<evidence type="ECO:0000313" key="1">
    <source>
        <dbReference type="EMBL" id="KAJ9657668.1"/>
    </source>
</evidence>
<evidence type="ECO:0000313" key="2">
    <source>
        <dbReference type="Proteomes" id="UP001172386"/>
    </source>
</evidence>
<protein>
    <submittedName>
        <fullName evidence="1">RNA-binding protein Cwf29</fullName>
    </submittedName>
</protein>
<proteinExistence type="predicted"/>
<gene>
    <name evidence="1" type="primary">cwf29</name>
    <name evidence="1" type="ORF">H2198_004196</name>
</gene>